<dbReference type="SUPFAM" id="SSF90123">
    <property type="entry name" value="ABC transporter transmembrane region"/>
    <property type="match status" value="1"/>
</dbReference>
<dbReference type="InterPro" id="IPR003593">
    <property type="entry name" value="AAA+_ATPase"/>
</dbReference>
<dbReference type="AlphaFoldDB" id="A0A559K7M1"/>
<dbReference type="Gene3D" id="3.40.50.300">
    <property type="entry name" value="P-loop containing nucleotide triphosphate hydrolases"/>
    <property type="match status" value="1"/>
</dbReference>
<dbReference type="Pfam" id="PF00005">
    <property type="entry name" value="ABC_tran"/>
    <property type="match status" value="1"/>
</dbReference>
<feature type="domain" description="ABC transporter" evidence="10">
    <location>
        <begin position="334"/>
        <end position="568"/>
    </location>
</feature>
<dbReference type="PROSITE" id="PS00211">
    <property type="entry name" value="ABC_TRANSPORTER_1"/>
    <property type="match status" value="1"/>
</dbReference>
<dbReference type="Gene3D" id="1.20.1560.10">
    <property type="entry name" value="ABC transporter type 1, transmembrane domain"/>
    <property type="match status" value="1"/>
</dbReference>
<dbReference type="PROSITE" id="PS50893">
    <property type="entry name" value="ABC_TRANSPORTER_2"/>
    <property type="match status" value="1"/>
</dbReference>
<keyword evidence="13" id="KW-1185">Reference proteome</keyword>
<dbReference type="CDD" id="cd18548">
    <property type="entry name" value="ABC_6TM_Tm287_like"/>
    <property type="match status" value="1"/>
</dbReference>
<keyword evidence="3" id="KW-1003">Cell membrane</keyword>
<organism evidence="12 13">
    <name type="scientific">Paenibacillus cremeus</name>
    <dbReference type="NCBI Taxonomy" id="2163881"/>
    <lineage>
        <taxon>Bacteria</taxon>
        <taxon>Bacillati</taxon>
        <taxon>Bacillota</taxon>
        <taxon>Bacilli</taxon>
        <taxon>Bacillales</taxon>
        <taxon>Paenibacillaceae</taxon>
        <taxon>Paenibacillus</taxon>
    </lineage>
</organism>
<evidence type="ECO:0000256" key="9">
    <source>
        <dbReference type="SAM" id="Phobius"/>
    </source>
</evidence>
<dbReference type="GO" id="GO:0016887">
    <property type="term" value="F:ATP hydrolysis activity"/>
    <property type="evidence" value="ECO:0007669"/>
    <property type="project" value="InterPro"/>
</dbReference>
<feature type="domain" description="ABC transmembrane type-1" evidence="11">
    <location>
        <begin position="17"/>
        <end position="299"/>
    </location>
</feature>
<dbReference type="InterPro" id="IPR011527">
    <property type="entry name" value="ABC1_TM_dom"/>
</dbReference>
<proteinExistence type="predicted"/>
<reference evidence="12 13" key="1">
    <citation type="submission" date="2019-07" db="EMBL/GenBank/DDBJ databases">
        <authorList>
            <person name="Kim J."/>
        </authorList>
    </citation>
    <scope>NUCLEOTIDE SEQUENCE [LARGE SCALE GENOMIC DNA]</scope>
    <source>
        <strain evidence="12 13">JC52</strain>
    </source>
</reference>
<dbReference type="GO" id="GO:0005886">
    <property type="term" value="C:plasma membrane"/>
    <property type="evidence" value="ECO:0007669"/>
    <property type="project" value="UniProtKB-SubCell"/>
</dbReference>
<accession>A0A559K7M1</accession>
<dbReference type="GO" id="GO:0005524">
    <property type="term" value="F:ATP binding"/>
    <property type="evidence" value="ECO:0007669"/>
    <property type="project" value="UniProtKB-KW"/>
</dbReference>
<dbReference type="SUPFAM" id="SSF52540">
    <property type="entry name" value="P-loop containing nucleoside triphosphate hydrolases"/>
    <property type="match status" value="1"/>
</dbReference>
<keyword evidence="8 9" id="KW-0472">Membrane</keyword>
<dbReference type="EMBL" id="VNJI01000027">
    <property type="protein sequence ID" value="TVY08122.1"/>
    <property type="molecule type" value="Genomic_DNA"/>
</dbReference>
<protein>
    <submittedName>
        <fullName evidence="12">ABC transporter ATP-binding protein</fullName>
    </submittedName>
</protein>
<evidence type="ECO:0000256" key="2">
    <source>
        <dbReference type="ARBA" id="ARBA00022448"/>
    </source>
</evidence>
<comment type="caution">
    <text evidence="12">The sequence shown here is derived from an EMBL/GenBank/DDBJ whole genome shotgun (WGS) entry which is preliminary data.</text>
</comment>
<feature type="transmembrane region" description="Helical" evidence="9">
    <location>
        <begin position="156"/>
        <end position="175"/>
    </location>
</feature>
<dbReference type="Proteomes" id="UP000317036">
    <property type="component" value="Unassembled WGS sequence"/>
</dbReference>
<evidence type="ECO:0000259" key="10">
    <source>
        <dbReference type="PROSITE" id="PS50893"/>
    </source>
</evidence>
<keyword evidence="4 9" id="KW-0812">Transmembrane</keyword>
<evidence type="ECO:0000256" key="1">
    <source>
        <dbReference type="ARBA" id="ARBA00004651"/>
    </source>
</evidence>
<dbReference type="PROSITE" id="PS50929">
    <property type="entry name" value="ABC_TM1F"/>
    <property type="match status" value="1"/>
</dbReference>
<dbReference type="RefSeq" id="WP_144850350.1">
    <property type="nucleotide sequence ID" value="NZ_VNJI01000027.1"/>
</dbReference>
<evidence type="ECO:0000256" key="8">
    <source>
        <dbReference type="ARBA" id="ARBA00023136"/>
    </source>
</evidence>
<dbReference type="PANTHER" id="PTHR43394">
    <property type="entry name" value="ATP-DEPENDENT PERMEASE MDL1, MITOCHONDRIAL"/>
    <property type="match status" value="1"/>
</dbReference>
<feature type="transmembrane region" description="Helical" evidence="9">
    <location>
        <begin position="12"/>
        <end position="29"/>
    </location>
</feature>
<keyword evidence="5" id="KW-0547">Nucleotide-binding</keyword>
<sequence>MFKLLSRYLKPYWKATLMAPLLMLLEVYMDLLQPKLMASIVDQGVLTGDLAHIQKTGLLMAGIALIGLIGGVGCTIFSSFASQYFGADVRKDLFHQIQSLSFQKLDQFHTGSLITRLTNDVTQAQTFVQMLLRFMVRAPLLTIGSLIMAFTISYQLALILVVATPILFGVLFVVIRKGFPLFSIVQQKLDRVNTVLQENFSGIRVVKAFVRADYENQRFGRANEEFRDISTKANIVMATMMPIMFFLLNTSIVAVLWFGGLRVWNYSMPIGDLAAFINYVTQMLASMLMVGMMMMNISRAKVSSDRIQEVLDTAPGIENSAHAISPSTMQASRIVFDNVSFAYDHEEWVLRNVSFTAEPGQTVAILGATGSGKSSLVGLLPRLYEATKGTVRIDGVDVKELDLHSLRSRIGMVMQEAILFSGTIRDNIRFGKPDATPEEVEQAARAAQAHDFIMGFPEGYDTKIGQRGVNLSGGQKQRLSIARALLIHPAILILDDSTSAVDMGTESRIQKALKMQTRRSTSLIIAQRISSVVEADKILVLDEGVIVAEGTHAELMQNSRVYQEIYRSQLGKEDVLHA</sequence>
<dbReference type="FunFam" id="3.40.50.300:FF:000221">
    <property type="entry name" value="Multidrug ABC transporter ATP-binding protein"/>
    <property type="match status" value="1"/>
</dbReference>
<feature type="transmembrane region" description="Helical" evidence="9">
    <location>
        <begin position="235"/>
        <end position="259"/>
    </location>
</feature>
<dbReference type="FunFam" id="1.20.1560.10:FF:000040">
    <property type="entry name" value="Multidrug ABC transporter ATP-binding protein"/>
    <property type="match status" value="1"/>
</dbReference>
<keyword evidence="7 9" id="KW-1133">Transmembrane helix</keyword>
<name>A0A559K7M1_9BACL</name>
<evidence type="ECO:0000313" key="12">
    <source>
        <dbReference type="EMBL" id="TVY08122.1"/>
    </source>
</evidence>
<dbReference type="GO" id="GO:0015421">
    <property type="term" value="F:ABC-type oligopeptide transporter activity"/>
    <property type="evidence" value="ECO:0007669"/>
    <property type="project" value="TreeGrafter"/>
</dbReference>
<dbReference type="PANTHER" id="PTHR43394:SF1">
    <property type="entry name" value="ATP-BINDING CASSETTE SUB-FAMILY B MEMBER 10, MITOCHONDRIAL"/>
    <property type="match status" value="1"/>
</dbReference>
<dbReference type="InterPro" id="IPR003439">
    <property type="entry name" value="ABC_transporter-like_ATP-bd"/>
</dbReference>
<dbReference type="Pfam" id="PF00664">
    <property type="entry name" value="ABC_membrane"/>
    <property type="match status" value="1"/>
</dbReference>
<dbReference type="InterPro" id="IPR017871">
    <property type="entry name" value="ABC_transporter-like_CS"/>
</dbReference>
<gene>
    <name evidence="12" type="ORF">FPZ49_20450</name>
</gene>
<dbReference type="InterPro" id="IPR036640">
    <property type="entry name" value="ABC1_TM_sf"/>
</dbReference>
<dbReference type="InterPro" id="IPR039421">
    <property type="entry name" value="Type_1_exporter"/>
</dbReference>
<dbReference type="OrthoDB" id="9770415at2"/>
<feature type="transmembrane region" description="Helical" evidence="9">
    <location>
        <begin position="279"/>
        <end position="297"/>
    </location>
</feature>
<dbReference type="InterPro" id="IPR027417">
    <property type="entry name" value="P-loop_NTPase"/>
</dbReference>
<keyword evidence="6 12" id="KW-0067">ATP-binding</keyword>
<evidence type="ECO:0000313" key="13">
    <source>
        <dbReference type="Proteomes" id="UP000317036"/>
    </source>
</evidence>
<feature type="transmembrane region" description="Helical" evidence="9">
    <location>
        <begin position="58"/>
        <end position="81"/>
    </location>
</feature>
<evidence type="ECO:0000256" key="4">
    <source>
        <dbReference type="ARBA" id="ARBA00022692"/>
    </source>
</evidence>
<comment type="subcellular location">
    <subcellularLocation>
        <location evidence="1">Cell membrane</location>
        <topology evidence="1">Multi-pass membrane protein</topology>
    </subcellularLocation>
</comment>
<evidence type="ECO:0000256" key="7">
    <source>
        <dbReference type="ARBA" id="ARBA00022989"/>
    </source>
</evidence>
<evidence type="ECO:0000259" key="11">
    <source>
        <dbReference type="PROSITE" id="PS50929"/>
    </source>
</evidence>
<evidence type="ECO:0000256" key="3">
    <source>
        <dbReference type="ARBA" id="ARBA00022475"/>
    </source>
</evidence>
<keyword evidence="2" id="KW-0813">Transport</keyword>
<feature type="transmembrane region" description="Helical" evidence="9">
    <location>
        <begin position="131"/>
        <end position="150"/>
    </location>
</feature>
<evidence type="ECO:0000256" key="5">
    <source>
        <dbReference type="ARBA" id="ARBA00022741"/>
    </source>
</evidence>
<dbReference type="SMART" id="SM00382">
    <property type="entry name" value="AAA"/>
    <property type="match status" value="1"/>
</dbReference>
<evidence type="ECO:0000256" key="6">
    <source>
        <dbReference type="ARBA" id="ARBA00022840"/>
    </source>
</evidence>